<dbReference type="Proteomes" id="UP000051581">
    <property type="component" value="Unassembled WGS sequence"/>
</dbReference>
<keyword evidence="1" id="KW-1133">Transmembrane helix</keyword>
<protein>
    <recommendedName>
        <fullName evidence="4">Integral membrane protein</fullName>
    </recommendedName>
</protein>
<feature type="transmembrane region" description="Helical" evidence="1">
    <location>
        <begin position="38"/>
        <end position="55"/>
    </location>
</feature>
<keyword evidence="3" id="KW-1185">Reference proteome</keyword>
<keyword evidence="1" id="KW-0472">Membrane</keyword>
<name>A0A0R1L131_9LACO</name>
<dbReference type="PATRIC" id="fig|1423808.3.peg.1182"/>
<organism evidence="2 3">
    <name type="scientific">Lentilactobacillus sunkii DSM 19904</name>
    <dbReference type="NCBI Taxonomy" id="1423808"/>
    <lineage>
        <taxon>Bacteria</taxon>
        <taxon>Bacillati</taxon>
        <taxon>Bacillota</taxon>
        <taxon>Bacilli</taxon>
        <taxon>Lactobacillales</taxon>
        <taxon>Lactobacillaceae</taxon>
        <taxon>Lentilactobacillus</taxon>
    </lineage>
</organism>
<feature type="transmembrane region" description="Helical" evidence="1">
    <location>
        <begin position="62"/>
        <end position="78"/>
    </location>
</feature>
<sequence length="104" mass="11486">MRANLFAFAFGIFSLVVGLIVDIYGLVNQFGSLDSAKVVLIGSIILAIGLAFLSLPNRWERYAGQAVVGLGLLYYFYIQTNKLWVAIVIALIAMALMEYGLKHR</sequence>
<dbReference type="OrthoDB" id="2327531at2"/>
<feature type="transmembrane region" description="Helical" evidence="1">
    <location>
        <begin position="84"/>
        <end position="101"/>
    </location>
</feature>
<comment type="caution">
    <text evidence="2">The sequence shown here is derived from an EMBL/GenBank/DDBJ whole genome shotgun (WGS) entry which is preliminary data.</text>
</comment>
<proteinExistence type="predicted"/>
<evidence type="ECO:0000256" key="1">
    <source>
        <dbReference type="SAM" id="Phobius"/>
    </source>
</evidence>
<keyword evidence="1" id="KW-0812">Transmembrane</keyword>
<reference evidence="2 3" key="1">
    <citation type="journal article" date="2015" name="Genome Announc.">
        <title>Expanding the biotechnology potential of lactobacilli through comparative genomics of 213 strains and associated genera.</title>
        <authorList>
            <person name="Sun Z."/>
            <person name="Harris H.M."/>
            <person name="McCann A."/>
            <person name="Guo C."/>
            <person name="Argimon S."/>
            <person name="Zhang W."/>
            <person name="Yang X."/>
            <person name="Jeffery I.B."/>
            <person name="Cooney J.C."/>
            <person name="Kagawa T.F."/>
            <person name="Liu W."/>
            <person name="Song Y."/>
            <person name="Salvetti E."/>
            <person name="Wrobel A."/>
            <person name="Rasinkangas P."/>
            <person name="Parkhill J."/>
            <person name="Rea M.C."/>
            <person name="O'Sullivan O."/>
            <person name="Ritari J."/>
            <person name="Douillard F.P."/>
            <person name="Paul Ross R."/>
            <person name="Yang R."/>
            <person name="Briner A.E."/>
            <person name="Felis G.E."/>
            <person name="de Vos W.M."/>
            <person name="Barrangou R."/>
            <person name="Klaenhammer T.R."/>
            <person name="Caufield P.W."/>
            <person name="Cui Y."/>
            <person name="Zhang H."/>
            <person name="O'Toole P.W."/>
        </authorList>
    </citation>
    <scope>NUCLEOTIDE SEQUENCE [LARGE SCALE GENOMIC DNA]</scope>
    <source>
        <strain evidence="2 3">DSM 19904</strain>
    </source>
</reference>
<evidence type="ECO:0000313" key="2">
    <source>
        <dbReference type="EMBL" id="KRK89581.1"/>
    </source>
</evidence>
<accession>A0A0R1L131</accession>
<dbReference type="RefSeq" id="WP_057823468.1">
    <property type="nucleotide sequence ID" value="NZ_AZEA01000002.1"/>
</dbReference>
<evidence type="ECO:0008006" key="4">
    <source>
        <dbReference type="Google" id="ProtNLM"/>
    </source>
</evidence>
<dbReference type="EMBL" id="AZEA01000002">
    <property type="protein sequence ID" value="KRK89581.1"/>
    <property type="molecule type" value="Genomic_DNA"/>
</dbReference>
<gene>
    <name evidence="2" type="ORF">FD17_GL001170</name>
</gene>
<evidence type="ECO:0000313" key="3">
    <source>
        <dbReference type="Proteomes" id="UP000051581"/>
    </source>
</evidence>
<dbReference type="AlphaFoldDB" id="A0A0R1L131"/>
<feature type="transmembrane region" description="Helical" evidence="1">
    <location>
        <begin position="5"/>
        <end position="26"/>
    </location>
</feature>